<keyword evidence="2" id="KW-0472">Membrane</keyword>
<feature type="domain" description="EGF-like" evidence="3">
    <location>
        <begin position="74"/>
        <end position="85"/>
    </location>
</feature>
<feature type="compositionally biased region" description="Low complexity" evidence="1">
    <location>
        <begin position="212"/>
        <end position="224"/>
    </location>
</feature>
<evidence type="ECO:0000256" key="1">
    <source>
        <dbReference type="SAM" id="MobiDB-lite"/>
    </source>
</evidence>
<sequence>MSCRKGDALLSWLFNWCPLSLSPPPTRIDTHYLKFFAVSDLGRLVKTTWDDIKELLGFVPTCHNGGTRTPGTTCRCPKLFEGALCDKKICLNGGKLERAKFGPVCPTPQFIEGTHCETVRCANNAPLRTETNGSWWCDCSGSTFYSGRFCEFTAPYAMFAVPLACLLLFALCVAVCQMDLCPRRRRAARHFRHPNESRQHAPTRCPRRAPIGSLSRSRGTQSSSAHRARFQELLIAEDRALCRRGVAYPQGVVAPYVIRLDTIPHFNPHMIGGVEPMPPAKPLEPPPTYEQAVSAPPAPQPPSYTESAEDVSFCDICLILLLLAL</sequence>
<dbReference type="EMBL" id="UZAH01025736">
    <property type="protein sequence ID" value="VDO69571.1"/>
    <property type="molecule type" value="Genomic_DNA"/>
</dbReference>
<accession>A0A3P7X6F6</accession>
<dbReference type="WBParaSite" id="HPBE_0000676101-mRNA-1">
    <property type="protein sequence ID" value="HPBE_0000676101-mRNA-1"/>
    <property type="gene ID" value="HPBE_0000676101"/>
</dbReference>
<evidence type="ECO:0000313" key="6">
    <source>
        <dbReference type="WBParaSite" id="HPBE_0000676101-mRNA-1"/>
    </source>
</evidence>
<evidence type="ECO:0000313" key="4">
    <source>
        <dbReference type="EMBL" id="VDO69571.1"/>
    </source>
</evidence>
<keyword evidence="2" id="KW-1133">Transmembrane helix</keyword>
<feature type="region of interest" description="Disordered" evidence="1">
    <location>
        <begin position="192"/>
        <end position="225"/>
    </location>
</feature>
<name>A0A183FIM6_HELPZ</name>
<dbReference type="OrthoDB" id="10266706at2759"/>
<evidence type="ECO:0000259" key="3">
    <source>
        <dbReference type="PROSITE" id="PS00022"/>
    </source>
</evidence>
<keyword evidence="5" id="KW-1185">Reference proteome</keyword>
<reference evidence="4 5" key="1">
    <citation type="submission" date="2018-11" db="EMBL/GenBank/DDBJ databases">
        <authorList>
            <consortium name="Pathogen Informatics"/>
        </authorList>
    </citation>
    <scope>NUCLEOTIDE SEQUENCE [LARGE SCALE GENOMIC DNA]</scope>
</reference>
<dbReference type="InterPro" id="IPR000742">
    <property type="entry name" value="EGF"/>
</dbReference>
<accession>A0A183FIM6</accession>
<feature type="compositionally biased region" description="Pro residues" evidence="1">
    <location>
        <begin position="276"/>
        <end position="288"/>
    </location>
</feature>
<feature type="transmembrane region" description="Helical" evidence="2">
    <location>
        <begin position="156"/>
        <end position="176"/>
    </location>
</feature>
<evidence type="ECO:0000313" key="5">
    <source>
        <dbReference type="Proteomes" id="UP000050761"/>
    </source>
</evidence>
<protein>
    <submittedName>
        <fullName evidence="6">EGF-like domain-containing protein</fullName>
    </submittedName>
</protein>
<reference evidence="6" key="2">
    <citation type="submission" date="2019-09" db="UniProtKB">
        <authorList>
            <consortium name="WormBaseParasite"/>
        </authorList>
    </citation>
    <scope>IDENTIFICATION</scope>
</reference>
<evidence type="ECO:0000256" key="2">
    <source>
        <dbReference type="SAM" id="Phobius"/>
    </source>
</evidence>
<dbReference type="AlphaFoldDB" id="A0A183FIM6"/>
<organism evidence="5 6">
    <name type="scientific">Heligmosomoides polygyrus</name>
    <name type="common">Parasitic roundworm</name>
    <dbReference type="NCBI Taxonomy" id="6339"/>
    <lineage>
        <taxon>Eukaryota</taxon>
        <taxon>Metazoa</taxon>
        <taxon>Ecdysozoa</taxon>
        <taxon>Nematoda</taxon>
        <taxon>Chromadorea</taxon>
        <taxon>Rhabditida</taxon>
        <taxon>Rhabditina</taxon>
        <taxon>Rhabditomorpha</taxon>
        <taxon>Strongyloidea</taxon>
        <taxon>Heligmosomidae</taxon>
        <taxon>Heligmosomoides</taxon>
    </lineage>
</organism>
<proteinExistence type="predicted"/>
<dbReference type="Proteomes" id="UP000050761">
    <property type="component" value="Unassembled WGS sequence"/>
</dbReference>
<gene>
    <name evidence="4" type="ORF">HPBE_LOCUS6762</name>
</gene>
<keyword evidence="2" id="KW-0812">Transmembrane</keyword>
<feature type="region of interest" description="Disordered" evidence="1">
    <location>
        <begin position="276"/>
        <end position="306"/>
    </location>
</feature>
<dbReference type="Gene3D" id="2.10.25.10">
    <property type="entry name" value="Laminin"/>
    <property type="match status" value="1"/>
</dbReference>
<dbReference type="PROSITE" id="PS00022">
    <property type="entry name" value="EGF_1"/>
    <property type="match status" value="1"/>
</dbReference>